<comment type="caution">
    <text evidence="3">The sequence shown here is derived from an EMBL/GenBank/DDBJ whole genome shotgun (WGS) entry which is preliminary data.</text>
</comment>
<dbReference type="InterPro" id="IPR058148">
    <property type="entry name" value="M949_RS01915-like_dom"/>
</dbReference>
<feature type="chain" id="PRO_5042370086" description="DUF4124 domain-containing protein" evidence="1">
    <location>
        <begin position="27"/>
        <end position="184"/>
    </location>
</feature>
<protein>
    <recommendedName>
        <fullName evidence="5">DUF4124 domain-containing protein</fullName>
    </recommendedName>
</protein>
<name>A0A443VTR3_RAOPL</name>
<evidence type="ECO:0000313" key="4">
    <source>
        <dbReference type="Proteomes" id="UP000288843"/>
    </source>
</evidence>
<evidence type="ECO:0000256" key="1">
    <source>
        <dbReference type="SAM" id="SignalP"/>
    </source>
</evidence>
<dbReference type="Proteomes" id="UP000864422">
    <property type="component" value="Unassembled WGS sequence"/>
</dbReference>
<accession>A0A443VTR3</accession>
<evidence type="ECO:0000313" key="2">
    <source>
        <dbReference type="EMBL" id="HAT1605670.1"/>
    </source>
</evidence>
<reference evidence="3 4" key="2">
    <citation type="submission" date="2018-06" db="EMBL/GenBank/DDBJ databases">
        <title>Carbapenemase-producing Enterobacteriaceae present in wastewater treatment plant effluent and nearby surface waters in the US.</title>
        <authorList>
            <person name="Mathys D.A."/>
            <person name="Mollenkopf D.F."/>
            <person name="Feicht S.M."/>
            <person name="Adams R.J."/>
            <person name="Albers A.L."/>
            <person name="Stuever D.M."/>
            <person name="Daniels J.B."/>
            <person name="Wittum T.E."/>
        </authorList>
    </citation>
    <scope>NUCLEOTIDE SEQUENCE [LARGE SCALE GENOMIC DNA]</scope>
    <source>
        <strain evidence="3 4">GEO_47_Down_B</strain>
    </source>
</reference>
<organism evidence="3 4">
    <name type="scientific">Raoultella planticola</name>
    <name type="common">Klebsiella planticola</name>
    <dbReference type="NCBI Taxonomy" id="575"/>
    <lineage>
        <taxon>Bacteria</taxon>
        <taxon>Pseudomonadati</taxon>
        <taxon>Pseudomonadota</taxon>
        <taxon>Gammaproteobacteria</taxon>
        <taxon>Enterobacterales</taxon>
        <taxon>Enterobacteriaceae</taxon>
        <taxon>Klebsiella/Raoultella group</taxon>
        <taxon>Raoultella</taxon>
    </lineage>
</organism>
<evidence type="ECO:0000313" key="3">
    <source>
        <dbReference type="EMBL" id="RWT25784.1"/>
    </source>
</evidence>
<reference evidence="2" key="1">
    <citation type="journal article" date="2018" name="Genome Biol.">
        <title>SKESA: strategic k-mer extension for scrupulous assemblies.</title>
        <authorList>
            <person name="Souvorov A."/>
            <person name="Agarwala R."/>
            <person name="Lipman D.J."/>
        </authorList>
    </citation>
    <scope>NUCLEOTIDE SEQUENCE</scope>
    <source>
        <strain evidence="2">MISC063</strain>
    </source>
</reference>
<feature type="signal peptide" evidence="1">
    <location>
        <begin position="1"/>
        <end position="26"/>
    </location>
</feature>
<sequence length="184" mass="20729">MKYFFHFPFFKFICILLIVQCSSVFAKDLFINRTWIDDSGEHNLVIEKGVVKNNSGEYLSVKQVTGGNVDWVLNDYVNDCEVDINLDVITKAIEISRAFSNNEATVLFAYKIGCIGGLDPVTVKYFAYKNGVKYALRGEEHIVVGNGSYGGRNPPIPDSNLRGDKPLLDYMLKKWKAISTTKIN</sequence>
<dbReference type="EMBL" id="QKOX01000002">
    <property type="protein sequence ID" value="RWT25784.1"/>
    <property type="molecule type" value="Genomic_DNA"/>
</dbReference>
<gene>
    <name evidence="3" type="ORF">DN603_03075</name>
    <name evidence="2" type="ORF">I8Y23_001967</name>
</gene>
<dbReference type="EMBL" id="DACSEA010000006">
    <property type="protein sequence ID" value="HAT1605670.1"/>
    <property type="molecule type" value="Genomic_DNA"/>
</dbReference>
<dbReference type="RefSeq" id="WP_064794192.1">
    <property type="nucleotide sequence ID" value="NZ_CABDVR010000001.1"/>
</dbReference>
<dbReference type="NCBIfam" id="NF046077">
    <property type="entry name" value="LPS_M949_RS01915"/>
    <property type="match status" value="1"/>
</dbReference>
<reference evidence="2" key="3">
    <citation type="submission" date="2020-11" db="EMBL/GenBank/DDBJ databases">
        <authorList>
            <consortium name="NCBI Pathogen Detection Project"/>
        </authorList>
    </citation>
    <scope>NUCLEOTIDE SEQUENCE</scope>
    <source>
        <strain evidence="2">MISC063</strain>
    </source>
</reference>
<dbReference type="AlphaFoldDB" id="A0A443VTR3"/>
<keyword evidence="1" id="KW-0732">Signal</keyword>
<dbReference type="Proteomes" id="UP000288843">
    <property type="component" value="Unassembled WGS sequence"/>
</dbReference>
<evidence type="ECO:0008006" key="5">
    <source>
        <dbReference type="Google" id="ProtNLM"/>
    </source>
</evidence>
<proteinExistence type="predicted"/>